<evidence type="ECO:0000313" key="2">
    <source>
        <dbReference type="Proteomes" id="UP000621266"/>
    </source>
</evidence>
<keyword evidence="1" id="KW-0808">Transferase</keyword>
<dbReference type="Proteomes" id="UP000621266">
    <property type="component" value="Unassembled WGS sequence"/>
</dbReference>
<dbReference type="Pfam" id="PF04672">
    <property type="entry name" value="Methyltransf_19"/>
    <property type="match status" value="1"/>
</dbReference>
<sequence>MTGSDATAERDDTGRPHPARVYDWLLGGSNNHPVDRALAEQMLRVHPTAAYSARTNRAFMHRATRLLAGEGIRQFLDIGSGIPTEPNLHQTARAVAPDSRVVYVDHDPLVLRQSAALLAGTPEGTTHYVDADAREPEHVVAAAREFLDFRRPVALSLNALLHFIPDEDAHPLVRSLVGALAPGSALVLSHGTGDFDPEAEAEVRRLYAAGGVTLRARSHAEIARFFEGLELVEPGLVLPTEWRPDDATELPDRDVVVPGYAGVAYKR</sequence>
<comment type="caution">
    <text evidence="1">The sequence shown here is derived from an EMBL/GenBank/DDBJ whole genome shotgun (WGS) entry which is preliminary data.</text>
</comment>
<protein>
    <submittedName>
        <fullName evidence="1">SAM-dependent methyltransferase</fullName>
    </submittedName>
</protein>
<keyword evidence="1" id="KW-0489">Methyltransferase</keyword>
<name>A0ABQ7FG83_9ACTN</name>
<dbReference type="GO" id="GO:0032259">
    <property type="term" value="P:methylation"/>
    <property type="evidence" value="ECO:0007669"/>
    <property type="project" value="UniProtKB-KW"/>
</dbReference>
<dbReference type="InterPro" id="IPR006764">
    <property type="entry name" value="SAM_dep_MeTrfase_SAV2177_type"/>
</dbReference>
<dbReference type="SUPFAM" id="SSF53335">
    <property type="entry name" value="S-adenosyl-L-methionine-dependent methyltransferases"/>
    <property type="match status" value="1"/>
</dbReference>
<proteinExistence type="predicted"/>
<reference evidence="1 2" key="1">
    <citation type="submission" date="2019-10" db="EMBL/GenBank/DDBJ databases">
        <title>Streptomyces tenebrisbrunneis sp.nov., an endogenous actinomycete isolated from of Lycium ruthenicum.</title>
        <authorList>
            <person name="Ma L."/>
        </authorList>
    </citation>
    <scope>NUCLEOTIDE SEQUENCE [LARGE SCALE GENOMIC DNA]</scope>
    <source>
        <strain evidence="1 2">TRM 66187</strain>
    </source>
</reference>
<organism evidence="1 2">
    <name type="scientific">Streptomyces lycii</name>
    <dbReference type="NCBI Taxonomy" id="2654337"/>
    <lineage>
        <taxon>Bacteria</taxon>
        <taxon>Bacillati</taxon>
        <taxon>Actinomycetota</taxon>
        <taxon>Actinomycetes</taxon>
        <taxon>Kitasatosporales</taxon>
        <taxon>Streptomycetaceae</taxon>
        <taxon>Streptomyces</taxon>
    </lineage>
</organism>
<keyword evidence="2" id="KW-1185">Reference proteome</keyword>
<dbReference type="Gene3D" id="3.40.50.150">
    <property type="entry name" value="Vaccinia Virus protein VP39"/>
    <property type="match status" value="1"/>
</dbReference>
<accession>A0ABQ7FG83</accession>
<dbReference type="GO" id="GO:0008168">
    <property type="term" value="F:methyltransferase activity"/>
    <property type="evidence" value="ECO:0007669"/>
    <property type="project" value="UniProtKB-KW"/>
</dbReference>
<dbReference type="EMBL" id="WHPN01000307">
    <property type="protein sequence ID" value="KAF4407612.1"/>
    <property type="molecule type" value="Genomic_DNA"/>
</dbReference>
<dbReference type="InterPro" id="IPR029063">
    <property type="entry name" value="SAM-dependent_MTases_sf"/>
</dbReference>
<dbReference type="PIRSF" id="PIRSF017393">
    <property type="entry name" value="MTase_SAV2177"/>
    <property type="match status" value="1"/>
</dbReference>
<evidence type="ECO:0000313" key="1">
    <source>
        <dbReference type="EMBL" id="KAF4407612.1"/>
    </source>
</evidence>
<gene>
    <name evidence="1" type="ORF">GCU69_18640</name>
</gene>
<dbReference type="RefSeq" id="WP_156206660.1">
    <property type="nucleotide sequence ID" value="NZ_WHPN01000307.1"/>
</dbReference>